<dbReference type="InterPro" id="IPR003439">
    <property type="entry name" value="ABC_transporter-like_ATP-bd"/>
</dbReference>
<keyword evidence="5" id="KW-0410">Iron transport</keyword>
<dbReference type="Gene3D" id="3.40.50.300">
    <property type="entry name" value="P-loop containing nucleotide triphosphate hydrolases"/>
    <property type="match status" value="1"/>
</dbReference>
<dbReference type="OrthoDB" id="9805601at2"/>
<keyword evidence="3" id="KW-0813">Transport</keyword>
<feature type="domain" description="ABC transporter" evidence="11">
    <location>
        <begin position="2"/>
        <end position="235"/>
    </location>
</feature>
<dbReference type="PANTHER" id="PTHR42771">
    <property type="entry name" value="IRON(3+)-HYDROXAMATE IMPORT ATP-BINDING PROTEIN FHUC"/>
    <property type="match status" value="1"/>
</dbReference>
<dbReference type="InterPro" id="IPR027417">
    <property type="entry name" value="P-loop_NTPase"/>
</dbReference>
<keyword evidence="8" id="KW-0408">Iron</keyword>
<dbReference type="CDD" id="cd03214">
    <property type="entry name" value="ABC_Iron-Siderophores_B12_Hemin"/>
    <property type="match status" value="1"/>
</dbReference>
<comment type="similarity">
    <text evidence="2">Belongs to the ABC transporter superfamily.</text>
</comment>
<evidence type="ECO:0000256" key="4">
    <source>
        <dbReference type="ARBA" id="ARBA00022475"/>
    </source>
</evidence>
<dbReference type="PANTHER" id="PTHR42771:SF3">
    <property type="entry name" value="PETROBACTIN IMPORT ATP-BINDING PROTEIN YCLP"/>
    <property type="match status" value="1"/>
</dbReference>
<evidence type="ECO:0000256" key="5">
    <source>
        <dbReference type="ARBA" id="ARBA00022496"/>
    </source>
</evidence>
<evidence type="ECO:0000256" key="2">
    <source>
        <dbReference type="ARBA" id="ARBA00005417"/>
    </source>
</evidence>
<evidence type="ECO:0000256" key="10">
    <source>
        <dbReference type="ARBA" id="ARBA00023136"/>
    </source>
</evidence>
<keyword evidence="9" id="KW-0406">Ion transport</keyword>
<dbReference type="InterPro" id="IPR003593">
    <property type="entry name" value="AAA+_ATPase"/>
</dbReference>
<reference evidence="12 13" key="1">
    <citation type="submission" date="2019-05" db="EMBL/GenBank/DDBJ databases">
        <title>Pseudorhodobacter turbinis sp. nov., isolated from the gut of the Korean turban shell.</title>
        <authorList>
            <person name="Jeong Y.-S."/>
            <person name="Kang W.-R."/>
            <person name="Bae J.-W."/>
        </authorList>
    </citation>
    <scope>NUCLEOTIDE SEQUENCE [LARGE SCALE GENOMIC DNA]</scope>
    <source>
        <strain evidence="12 13">S12M18</strain>
    </source>
</reference>
<dbReference type="InterPro" id="IPR051535">
    <property type="entry name" value="Siderophore_ABC-ATPase"/>
</dbReference>
<evidence type="ECO:0000256" key="7">
    <source>
        <dbReference type="ARBA" id="ARBA00022840"/>
    </source>
</evidence>
<evidence type="ECO:0000256" key="6">
    <source>
        <dbReference type="ARBA" id="ARBA00022741"/>
    </source>
</evidence>
<dbReference type="GO" id="GO:0006826">
    <property type="term" value="P:iron ion transport"/>
    <property type="evidence" value="ECO:0007669"/>
    <property type="project" value="UniProtKB-KW"/>
</dbReference>
<dbReference type="KEGG" id="pseb:EOK75_02450"/>
<gene>
    <name evidence="12" type="ORF">EOK75_02450</name>
</gene>
<dbReference type="SMART" id="SM00382">
    <property type="entry name" value="AAA"/>
    <property type="match status" value="1"/>
</dbReference>
<name>A0A4P8EDD3_9RHOB</name>
<dbReference type="Proteomes" id="UP000298631">
    <property type="component" value="Chromosome"/>
</dbReference>
<evidence type="ECO:0000256" key="8">
    <source>
        <dbReference type="ARBA" id="ARBA00023004"/>
    </source>
</evidence>
<dbReference type="Pfam" id="PF00005">
    <property type="entry name" value="ABC_tran"/>
    <property type="match status" value="1"/>
</dbReference>
<evidence type="ECO:0000256" key="1">
    <source>
        <dbReference type="ARBA" id="ARBA00004202"/>
    </source>
</evidence>
<evidence type="ECO:0000313" key="13">
    <source>
        <dbReference type="Proteomes" id="UP000298631"/>
    </source>
</evidence>
<organism evidence="12 13">
    <name type="scientific">Pseudorhodobacter turbinis</name>
    <dbReference type="NCBI Taxonomy" id="2500533"/>
    <lineage>
        <taxon>Bacteria</taxon>
        <taxon>Pseudomonadati</taxon>
        <taxon>Pseudomonadota</taxon>
        <taxon>Alphaproteobacteria</taxon>
        <taxon>Rhodobacterales</taxon>
        <taxon>Paracoccaceae</taxon>
        <taxon>Pseudorhodobacter</taxon>
    </lineage>
</organism>
<dbReference type="AlphaFoldDB" id="A0A4P8EDD3"/>
<dbReference type="InterPro" id="IPR017871">
    <property type="entry name" value="ABC_transporter-like_CS"/>
</dbReference>
<comment type="subcellular location">
    <subcellularLocation>
        <location evidence="1">Cell membrane</location>
        <topology evidence="1">Peripheral membrane protein</topology>
    </subcellularLocation>
</comment>
<evidence type="ECO:0000313" key="12">
    <source>
        <dbReference type="EMBL" id="QCO54748.1"/>
    </source>
</evidence>
<keyword evidence="6" id="KW-0547">Nucleotide-binding</keyword>
<dbReference type="FunFam" id="3.40.50.300:FF:000134">
    <property type="entry name" value="Iron-enterobactin ABC transporter ATP-binding protein"/>
    <property type="match status" value="1"/>
</dbReference>
<dbReference type="GO" id="GO:0016887">
    <property type="term" value="F:ATP hydrolysis activity"/>
    <property type="evidence" value="ECO:0007669"/>
    <property type="project" value="InterPro"/>
</dbReference>
<dbReference type="SUPFAM" id="SSF52540">
    <property type="entry name" value="P-loop containing nucleoside triphosphate hydrolases"/>
    <property type="match status" value="1"/>
</dbReference>
<keyword evidence="13" id="KW-1185">Reference proteome</keyword>
<evidence type="ECO:0000256" key="3">
    <source>
        <dbReference type="ARBA" id="ARBA00022448"/>
    </source>
</evidence>
<proteinExistence type="inferred from homology"/>
<accession>A0A4P8EDD3</accession>
<evidence type="ECO:0000259" key="11">
    <source>
        <dbReference type="PROSITE" id="PS50893"/>
    </source>
</evidence>
<dbReference type="PROSITE" id="PS50893">
    <property type="entry name" value="ABC_TRANSPORTER_2"/>
    <property type="match status" value="1"/>
</dbReference>
<sequence>MICVEGVSHSIGKTKILHDISVEVPKGKVTALVGPNGAGKSTLLSLIGRLMPLQNGRITVDGADTVQTPTRDLARLMAVLSQTNTLGSRLRVQELVAFGRWPHHQGRPTAEDARLVAEALEALDLTALGDRFLEALSGGQRQRAFIAMALAQGADWLLLDEPLAALDMAFARRIMAQLVALRAAGRSVVVVVHDINHAAVWADHIIAMKAGRIAAEGPPEAVCTSKVLGDIYDMDLRVTEIDGKPLVLHHL</sequence>
<keyword evidence="7 12" id="KW-0067">ATP-binding</keyword>
<protein>
    <submittedName>
        <fullName evidence="12">ATP-binding cassette domain-containing protein</fullName>
    </submittedName>
</protein>
<dbReference type="RefSeq" id="WP_137192418.1">
    <property type="nucleotide sequence ID" value="NZ_CP039964.1"/>
</dbReference>
<keyword evidence="10" id="KW-0472">Membrane</keyword>
<dbReference type="GO" id="GO:0005886">
    <property type="term" value="C:plasma membrane"/>
    <property type="evidence" value="ECO:0007669"/>
    <property type="project" value="UniProtKB-SubCell"/>
</dbReference>
<dbReference type="EMBL" id="CP039964">
    <property type="protein sequence ID" value="QCO54748.1"/>
    <property type="molecule type" value="Genomic_DNA"/>
</dbReference>
<dbReference type="GO" id="GO:0005524">
    <property type="term" value="F:ATP binding"/>
    <property type="evidence" value="ECO:0007669"/>
    <property type="project" value="UniProtKB-KW"/>
</dbReference>
<dbReference type="PROSITE" id="PS00211">
    <property type="entry name" value="ABC_TRANSPORTER_1"/>
    <property type="match status" value="1"/>
</dbReference>
<keyword evidence="4" id="KW-1003">Cell membrane</keyword>
<evidence type="ECO:0000256" key="9">
    <source>
        <dbReference type="ARBA" id="ARBA00023065"/>
    </source>
</evidence>